<gene>
    <name evidence="3" type="ORF">Ga0061061_111118</name>
</gene>
<dbReference type="EMBL" id="CYHC01000011">
    <property type="protein sequence ID" value="CUA90210.1"/>
    <property type="molecule type" value="Genomic_DNA"/>
</dbReference>
<feature type="signal peptide" evidence="2">
    <location>
        <begin position="1"/>
        <end position="30"/>
    </location>
</feature>
<reference evidence="3 4" key="1">
    <citation type="submission" date="2015-08" db="EMBL/GenBank/DDBJ databases">
        <authorList>
            <person name="Varghese N."/>
        </authorList>
    </citation>
    <scope>NUCLEOTIDE SEQUENCE [LARGE SCALE GENOMIC DNA]</scope>
    <source>
        <strain evidence="3 4">DSM 18167</strain>
    </source>
</reference>
<keyword evidence="4" id="KW-1185">Reference proteome</keyword>
<keyword evidence="2" id="KW-0732">Signal</keyword>
<protein>
    <submittedName>
        <fullName evidence="3">Mu-like prophage major head subunit gpT</fullName>
    </submittedName>
</protein>
<name>A0ABM9U8F5_9HYPH</name>
<evidence type="ECO:0000256" key="2">
    <source>
        <dbReference type="SAM" id="SignalP"/>
    </source>
</evidence>
<dbReference type="Proteomes" id="UP000182178">
    <property type="component" value="Unassembled WGS sequence"/>
</dbReference>
<feature type="chain" id="PRO_5045547315" evidence="2">
    <location>
        <begin position="31"/>
        <end position="561"/>
    </location>
</feature>
<evidence type="ECO:0000313" key="4">
    <source>
        <dbReference type="Proteomes" id="UP000182178"/>
    </source>
</evidence>
<dbReference type="Pfam" id="PF25209">
    <property type="entry name" value="Phage_capsid_4"/>
    <property type="match status" value="1"/>
</dbReference>
<feature type="coiled-coil region" evidence="1">
    <location>
        <begin position="89"/>
        <end position="116"/>
    </location>
</feature>
<keyword evidence="1" id="KW-0175">Coiled coil</keyword>
<dbReference type="RefSeq" id="WP_055460628.1">
    <property type="nucleotide sequence ID" value="NZ_CYHC01000011.1"/>
</dbReference>
<proteinExistence type="predicted"/>
<evidence type="ECO:0000256" key="1">
    <source>
        <dbReference type="SAM" id="Coils"/>
    </source>
</evidence>
<comment type="caution">
    <text evidence="3">The sequence shown here is derived from an EMBL/GenBank/DDBJ whole genome shotgun (WGS) entry which is preliminary data.</text>
</comment>
<accession>A0ABM9U8F5</accession>
<organism evidence="3 4">
    <name type="scientific">Chelatococcus sambhunathii</name>
    <dbReference type="NCBI Taxonomy" id="363953"/>
    <lineage>
        <taxon>Bacteria</taxon>
        <taxon>Pseudomonadati</taxon>
        <taxon>Pseudomonadota</taxon>
        <taxon>Alphaproteobacteria</taxon>
        <taxon>Hyphomicrobiales</taxon>
        <taxon>Chelatococcaceae</taxon>
        <taxon>Chelatococcus</taxon>
    </lineage>
</organism>
<evidence type="ECO:0000313" key="3">
    <source>
        <dbReference type="EMBL" id="CUA90210.1"/>
    </source>
</evidence>
<sequence>MKTIKLAAVLIACAVITSLALSAFSPEAFAAIVPVQSGIDGHAAVSWLQDAMALANPALLALRAQRDDLTARAAAKIAEVKDDTPTDDARRIEGEHGELLRELERVNGEIATMERADAARSPTPAPAPDLAAERARSAEIMDLGTRAGMAREDIDGAVRSGQTVEEFRRRAFDHMAARASSSATSSVRVERDETETRRAALSEALSFRIGGVAAVRRNDEGRLEVVRALSGPAQSFARHGLAEMAAEVLGERSMPRSFAEREEVLRRAFHTTTDFPIIFEGSINRVLQARYIQAQPTYRRISVQRNFVDFRPHDVVRVGDFPMLQPVGEGGKIKFGTFGEAKETVVVAPYAVQFALTRQMLVNDHLGAIDQVLGSYGDTVALFEEQTFYAMKGVASGLGPTLKEDNKTVFHADHGNLAGAGTVIDVANLGKARAAMRKQKNMSGAPINVAPRILLVGPDKETEAEQVTSSIQPQQAGNVNPFSGRLEVVATAQVSGNAWELYAEPSALPVFQWGLLEGYTAPRMRIENPFGVSGVGISLEHDFGCGAIDFRGAYRNPGAAG</sequence>